<evidence type="ECO:0000256" key="3">
    <source>
        <dbReference type="ARBA" id="ARBA00022630"/>
    </source>
</evidence>
<keyword evidence="10" id="KW-1185">Reference proteome</keyword>
<gene>
    <name evidence="9" type="ordered locus">Dole_2294</name>
</gene>
<dbReference type="InterPro" id="IPR036188">
    <property type="entry name" value="FAD/NAD-bd_sf"/>
</dbReference>
<dbReference type="RefSeq" id="WP_012175710.1">
    <property type="nucleotide sequence ID" value="NC_009943.1"/>
</dbReference>
<dbReference type="EMBL" id="CP000859">
    <property type="protein sequence ID" value="ABW68098.1"/>
    <property type="molecule type" value="Genomic_DNA"/>
</dbReference>
<keyword evidence="3" id="KW-0285">Flavoprotein</keyword>
<keyword evidence="6" id="KW-0676">Redox-active center</keyword>
<dbReference type="Pfam" id="PF02852">
    <property type="entry name" value="Pyr_redox_dim"/>
    <property type="match status" value="1"/>
</dbReference>
<dbReference type="KEGG" id="dol:Dole_2294"/>
<dbReference type="SUPFAM" id="SSF55424">
    <property type="entry name" value="FAD/NAD-linked reductases, dimerisation (C-terminal) domain"/>
    <property type="match status" value="1"/>
</dbReference>
<dbReference type="PANTHER" id="PTHR43429">
    <property type="entry name" value="PYRIDINE NUCLEOTIDE-DISULFIDE OXIDOREDUCTASE DOMAIN-CONTAINING"/>
    <property type="match status" value="1"/>
</dbReference>
<feature type="domain" description="Pyridine nucleotide-disulphide oxidoreductase dimerisation" evidence="7">
    <location>
        <begin position="328"/>
        <end position="429"/>
    </location>
</feature>
<evidence type="ECO:0000256" key="1">
    <source>
        <dbReference type="ARBA" id="ARBA00001974"/>
    </source>
</evidence>
<evidence type="ECO:0000313" key="9">
    <source>
        <dbReference type="EMBL" id="ABW68098.1"/>
    </source>
</evidence>
<keyword evidence="5" id="KW-0560">Oxidoreductase</keyword>
<dbReference type="HOGENOM" id="CLU_003291_1_3_7"/>
<evidence type="ECO:0000256" key="4">
    <source>
        <dbReference type="ARBA" id="ARBA00022827"/>
    </source>
</evidence>
<dbReference type="PRINTS" id="PR00411">
    <property type="entry name" value="PNDRDTASEI"/>
</dbReference>
<dbReference type="AlphaFoldDB" id="A8ZV08"/>
<dbReference type="SUPFAM" id="SSF51905">
    <property type="entry name" value="FAD/NAD(P)-binding domain"/>
    <property type="match status" value="1"/>
</dbReference>
<dbReference type="eggNOG" id="COG0446">
    <property type="taxonomic scope" value="Bacteria"/>
</dbReference>
<evidence type="ECO:0000256" key="2">
    <source>
        <dbReference type="ARBA" id="ARBA00009130"/>
    </source>
</evidence>
<accession>A8ZV08</accession>
<name>A8ZV08_DESOH</name>
<dbReference type="InterPro" id="IPR016156">
    <property type="entry name" value="FAD/NAD-linked_Rdtase_dimer_sf"/>
</dbReference>
<organism evidence="9 10">
    <name type="scientific">Desulfosudis oleivorans (strain DSM 6200 / JCM 39069 / Hxd3)</name>
    <name type="common">Desulfococcus oleovorans</name>
    <dbReference type="NCBI Taxonomy" id="96561"/>
    <lineage>
        <taxon>Bacteria</taxon>
        <taxon>Pseudomonadati</taxon>
        <taxon>Thermodesulfobacteriota</taxon>
        <taxon>Desulfobacteria</taxon>
        <taxon>Desulfobacterales</taxon>
        <taxon>Desulfosudaceae</taxon>
        <taxon>Desulfosudis</taxon>
    </lineage>
</organism>
<evidence type="ECO:0000256" key="5">
    <source>
        <dbReference type="ARBA" id="ARBA00023002"/>
    </source>
</evidence>
<dbReference type="InterPro" id="IPR004099">
    <property type="entry name" value="Pyr_nucl-diS_OxRdtase_dimer"/>
</dbReference>
<dbReference type="GO" id="GO:0016491">
    <property type="term" value="F:oxidoreductase activity"/>
    <property type="evidence" value="ECO:0007669"/>
    <property type="project" value="UniProtKB-KW"/>
</dbReference>
<dbReference type="Pfam" id="PF07992">
    <property type="entry name" value="Pyr_redox_2"/>
    <property type="match status" value="1"/>
</dbReference>
<protein>
    <submittedName>
        <fullName evidence="9">Pyridine nucleotide-disulphide oxidoreductase dimerisation region</fullName>
    </submittedName>
</protein>
<comment type="similarity">
    <text evidence="2">Belongs to the class-III pyridine nucleotide-disulfide oxidoreductase family.</text>
</comment>
<keyword evidence="4" id="KW-0274">FAD</keyword>
<dbReference type="Proteomes" id="UP000008561">
    <property type="component" value="Chromosome"/>
</dbReference>
<dbReference type="Gene3D" id="3.50.50.60">
    <property type="entry name" value="FAD/NAD(P)-binding domain"/>
    <property type="match status" value="2"/>
</dbReference>
<dbReference type="PRINTS" id="PR00368">
    <property type="entry name" value="FADPNR"/>
</dbReference>
<evidence type="ECO:0000259" key="8">
    <source>
        <dbReference type="Pfam" id="PF07992"/>
    </source>
</evidence>
<evidence type="ECO:0000313" key="10">
    <source>
        <dbReference type="Proteomes" id="UP000008561"/>
    </source>
</evidence>
<sequence length="447" mass="47898">MKFLVIGGDAAGMSAASRAKRNDKNMEVTVLERSHDVSYSACGMPYNIAMPDRAIEDLVVRQALVFREKQGIDLLTGHEATAIDPAAKKVFGTTDQGASFEMAYDRLLIATGGSAMVPDLPGFDLPGVMVLKSLDDGRRLKAYMEERGVRRVVIVGMGYIGLEMCDALVERSVAVEMIKPGKGFLSWLGEPLSDVVQQEVESKGVKLHIGCEVHRIEKQKNGLAVICDLGQLEADMVLVAIGLSPNSDMAGAAGLELSVKNSIAVDRTLKTSHDDIYAAGDCADAYHVVTGEKTFIPLALRANRAGWAVADNILGARVELDGVAGTAVFKVFDLEVARTGLFPREAQRAGFDPVEVVIESRSRAHAHPGARPIHVRMIGDRKTGRLLGAQMVGKEGVAHRINAAAVALHNHMTVAAFAQTDLAYAPPFGPVWDPLLTAATQLLKKIG</sequence>
<evidence type="ECO:0000259" key="7">
    <source>
        <dbReference type="Pfam" id="PF02852"/>
    </source>
</evidence>
<comment type="cofactor">
    <cofactor evidence="1">
        <name>FAD</name>
        <dbReference type="ChEBI" id="CHEBI:57692"/>
    </cofactor>
</comment>
<evidence type="ECO:0000256" key="6">
    <source>
        <dbReference type="ARBA" id="ARBA00023284"/>
    </source>
</evidence>
<dbReference type="STRING" id="96561.Dole_2294"/>
<dbReference type="InterPro" id="IPR023753">
    <property type="entry name" value="FAD/NAD-binding_dom"/>
</dbReference>
<dbReference type="PANTHER" id="PTHR43429:SF1">
    <property type="entry name" value="NAD(P)H SULFUR OXIDOREDUCTASE (COA-DEPENDENT)"/>
    <property type="match status" value="1"/>
</dbReference>
<dbReference type="InterPro" id="IPR050260">
    <property type="entry name" value="FAD-bd_OxRdtase"/>
</dbReference>
<dbReference type="OrthoDB" id="9769238at2"/>
<reference evidence="9 10" key="1">
    <citation type="submission" date="2007-10" db="EMBL/GenBank/DDBJ databases">
        <title>Complete sequence of Desulfococcus oleovorans Hxd3.</title>
        <authorList>
            <consortium name="US DOE Joint Genome Institute"/>
            <person name="Copeland A."/>
            <person name="Lucas S."/>
            <person name="Lapidus A."/>
            <person name="Barry K."/>
            <person name="Glavina del Rio T."/>
            <person name="Dalin E."/>
            <person name="Tice H."/>
            <person name="Pitluck S."/>
            <person name="Kiss H."/>
            <person name="Brettin T."/>
            <person name="Bruce D."/>
            <person name="Detter J.C."/>
            <person name="Han C."/>
            <person name="Schmutz J."/>
            <person name="Larimer F."/>
            <person name="Land M."/>
            <person name="Hauser L."/>
            <person name="Kyrpides N."/>
            <person name="Kim E."/>
            <person name="Wawrik B."/>
            <person name="Richardson P."/>
        </authorList>
    </citation>
    <scope>NUCLEOTIDE SEQUENCE [LARGE SCALE GENOMIC DNA]</scope>
    <source>
        <strain evidence="10">DSM 6200 / JCM 39069 / Hxd3</strain>
    </source>
</reference>
<proteinExistence type="inferred from homology"/>
<feature type="domain" description="FAD/NAD(P)-binding" evidence="8">
    <location>
        <begin position="2"/>
        <end position="293"/>
    </location>
</feature>